<keyword evidence="6" id="KW-0175">Coiled coil</keyword>
<evidence type="ECO:0000256" key="2">
    <source>
        <dbReference type="ARBA" id="ARBA00004496"/>
    </source>
</evidence>
<protein>
    <recommendedName>
        <fullName evidence="10">Dystrophin</fullName>
    </recommendedName>
</protein>
<comment type="caution">
    <text evidence="8">The sequence shown here is derived from an EMBL/GenBank/DDBJ whole genome shotgun (WGS) entry which is preliminary data.</text>
</comment>
<accession>A0AAW0SGK0</accession>
<dbReference type="Gene3D" id="1.20.58.60">
    <property type="match status" value="5"/>
</dbReference>
<feature type="non-terminal residue" evidence="8">
    <location>
        <position position="1116"/>
    </location>
</feature>
<sequence length="1116" mass="125098">TASVSSSALQATIAQLREGVAAMAKQLGGPVLTSPTPYHDLKAQEEELKRIRERLAELKPQVDGVEEERRALGRLGGGGVEDEAVRRAGDKLREEWAQVNRGQTEHHARWLDCSQKWMNLHRTVEEFSAWMEEAEGRMRGTAAQVLVEAKVTQKEMEKQVTLKHRPSQALQTLSKEVVEGMQVEEGRKLQERVDGLMKRWKALLVDLAARRERIAEEESGGGGRKEEVEEQVEEQIKAKIKTEIKEGITTTTTTTTSTYPLSGLLGGAMEYEALVNWVEQVEALMAAPVNVTDEASLSAHSTMVQNHLKELNSKQATMRKMKEGRLRAATTPSLPQISSLDARITKLSQTLPEYKNKVETKLGVIQTLCQEVEEVYRWTEEMRVKLALRNLSPEEVRSARVMLREKEAMFESLDTTFWVLAQDVEAKRLCASVVLKNRISTIEARLKAMQIQLKDAAPAPPAPPQAEEGGQGAGEGAATPVGSTVTENVTSVIKNVIKFEETVLREGAGGAPSPPGVPPHATPQTHPPVLILASLDKSILQIRDWLTLMEQMSRQQTVSVGDAGEIRNLTEKQKNVLRELEGKKPQLDDLVCSADSLKEDASRTQLHQKAAEGDASVYKFPTHSRLFDHLRTCFKVSKLREHWDETNSVVLARKTQLDAMLTDTHKYDIKRTELEAWLSRMEARLERMAPVARTADILDQQIREQKGFHAEIHQYKHQLELFNQMTQRLIAVYQHDDTRRLKKITENINFRYSTLNASIIARGKELHSAINSLHSFDKALDKFSSWMSEMESGSEAIEGEVDKLGPPPPSRGHHPHHPQRTGPSLHLKDLQSEIESHKDVLASLNATGQKLLGTLENQEEAVMLQRRLEEMNHRWNTLKHRSIAIRNRLEGNNENWSTLLLSLRELIEWVIRKDTELTALGPVVGDLGALSKYCEDLGAFRRMIEEKQPVIESNLKSGRQLIASEPPLSDTSDSEAGRELDADSRYRGDETARDLTRAVRREVAKLSEKWAALRERVAAITSHTDLALKKLGVLQKTVEEVSGRVEEAERVVDGWGAVPSDPNLADQHSHNVKKFREGLVELQRGVDDVNDQAARFSAHSVPLTPANSARLHDLNA</sequence>
<feature type="compositionally biased region" description="Pro residues" evidence="7">
    <location>
        <begin position="512"/>
        <end position="521"/>
    </location>
</feature>
<dbReference type="InterPro" id="IPR018159">
    <property type="entry name" value="Spectrin/alpha-actinin"/>
</dbReference>
<evidence type="ECO:0000256" key="3">
    <source>
        <dbReference type="ARBA" id="ARBA00022490"/>
    </source>
</evidence>
<dbReference type="Proteomes" id="UP001487740">
    <property type="component" value="Unassembled WGS sequence"/>
</dbReference>
<keyword evidence="5" id="KW-0206">Cytoskeleton</keyword>
<proteinExistence type="predicted"/>
<feature type="region of interest" description="Disordered" evidence="7">
    <location>
        <begin position="794"/>
        <end position="824"/>
    </location>
</feature>
<keyword evidence="3" id="KW-0963">Cytoplasm</keyword>
<keyword evidence="4" id="KW-0106">Calcium</keyword>
<evidence type="ECO:0000256" key="1">
    <source>
        <dbReference type="ARBA" id="ARBA00004413"/>
    </source>
</evidence>
<dbReference type="GO" id="GO:0005886">
    <property type="term" value="C:plasma membrane"/>
    <property type="evidence" value="ECO:0007669"/>
    <property type="project" value="TreeGrafter"/>
</dbReference>
<evidence type="ECO:0000256" key="5">
    <source>
        <dbReference type="ARBA" id="ARBA00023212"/>
    </source>
</evidence>
<dbReference type="AlphaFoldDB" id="A0AAW0SGK0"/>
<feature type="region of interest" description="Disordered" evidence="7">
    <location>
        <begin position="506"/>
        <end position="525"/>
    </location>
</feature>
<evidence type="ECO:0000313" key="8">
    <source>
        <dbReference type="EMBL" id="KAK8373967.1"/>
    </source>
</evidence>
<evidence type="ECO:0000313" key="9">
    <source>
        <dbReference type="Proteomes" id="UP001487740"/>
    </source>
</evidence>
<evidence type="ECO:0000256" key="6">
    <source>
        <dbReference type="SAM" id="Coils"/>
    </source>
</evidence>
<feature type="coiled-coil region" evidence="6">
    <location>
        <begin position="197"/>
        <end position="245"/>
    </location>
</feature>
<feature type="region of interest" description="Disordered" evidence="7">
    <location>
        <begin position="964"/>
        <end position="987"/>
    </location>
</feature>
<dbReference type="SMART" id="SM00150">
    <property type="entry name" value="SPEC"/>
    <property type="match status" value="6"/>
</dbReference>
<dbReference type="CDD" id="cd00176">
    <property type="entry name" value="SPEC"/>
    <property type="match status" value="2"/>
</dbReference>
<feature type="compositionally biased region" description="Basic and acidic residues" evidence="7">
    <location>
        <begin position="975"/>
        <end position="987"/>
    </location>
</feature>
<organism evidence="8 9">
    <name type="scientific">Scylla paramamosain</name>
    <name type="common">Mud crab</name>
    <dbReference type="NCBI Taxonomy" id="85552"/>
    <lineage>
        <taxon>Eukaryota</taxon>
        <taxon>Metazoa</taxon>
        <taxon>Ecdysozoa</taxon>
        <taxon>Arthropoda</taxon>
        <taxon>Crustacea</taxon>
        <taxon>Multicrustacea</taxon>
        <taxon>Malacostraca</taxon>
        <taxon>Eumalacostraca</taxon>
        <taxon>Eucarida</taxon>
        <taxon>Decapoda</taxon>
        <taxon>Pleocyemata</taxon>
        <taxon>Brachyura</taxon>
        <taxon>Eubrachyura</taxon>
        <taxon>Portunoidea</taxon>
        <taxon>Portunidae</taxon>
        <taxon>Portuninae</taxon>
        <taxon>Scylla</taxon>
    </lineage>
</organism>
<dbReference type="SUPFAM" id="SSF46966">
    <property type="entry name" value="Spectrin repeat"/>
    <property type="match status" value="5"/>
</dbReference>
<name>A0AAW0SGK0_SCYPA</name>
<dbReference type="PANTHER" id="PTHR12268:SF14">
    <property type="entry name" value="DYSTROPHIN-1"/>
    <property type="match status" value="1"/>
</dbReference>
<gene>
    <name evidence="8" type="ORF">O3P69_007893</name>
</gene>
<dbReference type="InterPro" id="IPR050774">
    <property type="entry name" value="KCMF1/Dystrophin"/>
</dbReference>
<dbReference type="Pfam" id="PF00435">
    <property type="entry name" value="Spectrin"/>
    <property type="match status" value="2"/>
</dbReference>
<feature type="coiled-coil region" evidence="6">
    <location>
        <begin position="38"/>
        <end position="68"/>
    </location>
</feature>
<dbReference type="EMBL" id="JARAKH010000750">
    <property type="protein sequence ID" value="KAK8373967.1"/>
    <property type="molecule type" value="Genomic_DNA"/>
</dbReference>
<evidence type="ECO:0000256" key="7">
    <source>
        <dbReference type="SAM" id="MobiDB-lite"/>
    </source>
</evidence>
<comment type="subcellular location">
    <subcellularLocation>
        <location evidence="1">Cell membrane</location>
        <topology evidence="1">Peripheral membrane protein</topology>
        <orientation evidence="1">Cytoplasmic side</orientation>
    </subcellularLocation>
    <subcellularLocation>
        <location evidence="2">Cytoplasm</location>
    </subcellularLocation>
</comment>
<dbReference type="PANTHER" id="PTHR12268">
    <property type="entry name" value="E3 UBIQUITIN-PROTEIN LIGASE KCMF1"/>
    <property type="match status" value="1"/>
</dbReference>
<dbReference type="InterPro" id="IPR002017">
    <property type="entry name" value="Spectrin_repeat"/>
</dbReference>
<feature type="non-terminal residue" evidence="8">
    <location>
        <position position="1"/>
    </location>
</feature>
<feature type="region of interest" description="Disordered" evidence="7">
    <location>
        <begin position="455"/>
        <end position="484"/>
    </location>
</feature>
<reference evidence="8 9" key="1">
    <citation type="submission" date="2023-03" db="EMBL/GenBank/DDBJ databases">
        <title>High-quality genome of Scylla paramamosain provides insights in environmental adaptation.</title>
        <authorList>
            <person name="Zhang L."/>
        </authorList>
    </citation>
    <scope>NUCLEOTIDE SEQUENCE [LARGE SCALE GENOMIC DNA]</scope>
    <source>
        <strain evidence="8">LZ_2023a</strain>
        <tissue evidence="8">Muscle</tissue>
    </source>
</reference>
<evidence type="ECO:0000256" key="4">
    <source>
        <dbReference type="ARBA" id="ARBA00022837"/>
    </source>
</evidence>
<keyword evidence="9" id="KW-1185">Reference proteome</keyword>
<evidence type="ECO:0008006" key="10">
    <source>
        <dbReference type="Google" id="ProtNLM"/>
    </source>
</evidence>